<evidence type="ECO:0000313" key="3">
    <source>
        <dbReference type="Proteomes" id="UP001589774"/>
    </source>
</evidence>
<comment type="caution">
    <text evidence="2">The sequence shown here is derived from an EMBL/GenBank/DDBJ whole genome shotgun (WGS) entry which is preliminary data.</text>
</comment>
<keyword evidence="1" id="KW-0812">Transmembrane</keyword>
<accession>A0ABV6HQF8</accession>
<proteinExistence type="predicted"/>
<reference evidence="2 3" key="1">
    <citation type="submission" date="2024-09" db="EMBL/GenBank/DDBJ databases">
        <authorList>
            <person name="Sun Q."/>
            <person name="Mori K."/>
        </authorList>
    </citation>
    <scope>NUCLEOTIDE SEQUENCE [LARGE SCALE GENOMIC DNA]</scope>
    <source>
        <strain evidence="2 3">CCM 7765</strain>
    </source>
</reference>
<evidence type="ECO:0000313" key="2">
    <source>
        <dbReference type="EMBL" id="MFC0321136.1"/>
    </source>
</evidence>
<keyword evidence="1" id="KW-1133">Transmembrane helix</keyword>
<evidence type="ECO:0000256" key="1">
    <source>
        <dbReference type="SAM" id="Phobius"/>
    </source>
</evidence>
<dbReference type="RefSeq" id="WP_041387017.1">
    <property type="nucleotide sequence ID" value="NZ_JBHLWO010000004.1"/>
</dbReference>
<organism evidence="2 3">
    <name type="scientific">Olivibacter oleidegradans</name>
    <dbReference type="NCBI Taxonomy" id="760123"/>
    <lineage>
        <taxon>Bacteria</taxon>
        <taxon>Pseudomonadati</taxon>
        <taxon>Bacteroidota</taxon>
        <taxon>Sphingobacteriia</taxon>
        <taxon>Sphingobacteriales</taxon>
        <taxon>Sphingobacteriaceae</taxon>
        <taxon>Olivibacter</taxon>
    </lineage>
</organism>
<dbReference type="EMBL" id="JBHLWO010000004">
    <property type="protein sequence ID" value="MFC0321136.1"/>
    <property type="molecule type" value="Genomic_DNA"/>
</dbReference>
<keyword evidence="3" id="KW-1185">Reference proteome</keyword>
<protein>
    <submittedName>
        <fullName evidence="2">Uncharacterized protein</fullName>
    </submittedName>
</protein>
<sequence length="75" mass="8837">MKLYRKQQDRKQQQHEQDETAYRIAMKIVKGQQRFASFLNKKASGLPRWVLLSAFLLCFLSIGAYCIYLLVRALN</sequence>
<keyword evidence="1" id="KW-0472">Membrane</keyword>
<feature type="transmembrane region" description="Helical" evidence="1">
    <location>
        <begin position="49"/>
        <end position="71"/>
    </location>
</feature>
<name>A0ABV6HQF8_9SPHI</name>
<gene>
    <name evidence="2" type="ORF">ACFFI0_22635</name>
</gene>
<dbReference type="Proteomes" id="UP001589774">
    <property type="component" value="Unassembled WGS sequence"/>
</dbReference>